<sequence>MVKRELPNAFDAGPRAKTVKSCPSTAVWAAKTYEQAKTFDVDVGDHPVQMLLDKFKAPLYEPIQTWLEQLMPNFPNPKDYKFPADVEDIVDVPLLCILFQRPPDGLPLYHLWVAVAKDIWHRGYECWREVLEVKGVNFKPGSPMHFHSVIAVKGLGRVSVIMWGVLWAYLHKDEMDCEMQTDFIRSHHLWNQILTVDEKKQELFIDRVQFIHSVATRRAGKAASVRMSLQEWNSECDKMCFAQHVLGEMAACVDDLGQPLFHDSVLSSARNRAMEGDYNAEAESFLSTLDSSFTMEQTSLYTEHAPKRVDRTKERVDKADEGIQTLTAEARKAQYDADQLALARDIAQIGTLYREVAKTESAARTARITHLRGQNCIGAALVSEFMNSNMSVHAGTCREQISLAERFLARFHQCPVVVWCDLMKCGRLTGTEVHDFCEVLATIIKRNPGKTAAIVVAPFLISEKVAGYRGELRRWEDKFDAKGFKLQSISIRCATPTGKRKVPLHFDGWVLMLDGVENIFSSCQLIQDRSNRGELPWAPEASYIVPVASKDALPHASEGVRSLSDVQEAAQLLAGETMPVSLLSALFAKSQINSDTCALINLTTYDGWVERACKKWSEVGAPAMSFKSLSLTKTLATVEYVEKSLALQLMEEWKSGQHKTLGPVRAYEPKPPEPVGKDVDPAKFPLRLVKLDYDSSPSAKGWQKFRVSLPPAVRARHVDDPVFGEAWKDLLRDFDAKYGAQSQEDAKAALALAAKKEEEDSKAIVEPWTGEPETLDELTDRYIIEAKFVGRAVGTTLVIVQAKGRDGSYHQAVENQRYKLFVAPWLLCLVRNVFHFEVSLFIGPGVLD</sequence>
<protein>
    <submittedName>
        <fullName evidence="1">Uncharacterized protein</fullName>
    </submittedName>
</protein>
<evidence type="ECO:0000313" key="1">
    <source>
        <dbReference type="EMBL" id="CAK9062856.1"/>
    </source>
</evidence>
<evidence type="ECO:0000313" key="2">
    <source>
        <dbReference type="Proteomes" id="UP001642484"/>
    </source>
</evidence>
<dbReference type="Proteomes" id="UP001642484">
    <property type="component" value="Unassembled WGS sequence"/>
</dbReference>
<comment type="caution">
    <text evidence="1">The sequence shown here is derived from an EMBL/GenBank/DDBJ whole genome shotgun (WGS) entry which is preliminary data.</text>
</comment>
<gene>
    <name evidence="1" type="ORF">CCMP2556_LOCUS30907</name>
</gene>
<name>A0ABP0NH73_9DINO</name>
<reference evidence="1 2" key="1">
    <citation type="submission" date="2024-02" db="EMBL/GenBank/DDBJ databases">
        <authorList>
            <person name="Chen Y."/>
            <person name="Shah S."/>
            <person name="Dougan E. K."/>
            <person name="Thang M."/>
            <person name="Chan C."/>
        </authorList>
    </citation>
    <scope>NUCLEOTIDE SEQUENCE [LARGE SCALE GENOMIC DNA]</scope>
</reference>
<organism evidence="1 2">
    <name type="scientific">Durusdinium trenchii</name>
    <dbReference type="NCBI Taxonomy" id="1381693"/>
    <lineage>
        <taxon>Eukaryota</taxon>
        <taxon>Sar</taxon>
        <taxon>Alveolata</taxon>
        <taxon>Dinophyceae</taxon>
        <taxon>Suessiales</taxon>
        <taxon>Symbiodiniaceae</taxon>
        <taxon>Durusdinium</taxon>
    </lineage>
</organism>
<dbReference type="EMBL" id="CAXAMN010021732">
    <property type="protein sequence ID" value="CAK9062856.1"/>
    <property type="molecule type" value="Genomic_DNA"/>
</dbReference>
<accession>A0ABP0NH73</accession>
<proteinExistence type="predicted"/>
<keyword evidence="2" id="KW-1185">Reference proteome</keyword>